<dbReference type="Pfam" id="PF07973">
    <property type="entry name" value="tRNA_SAD"/>
    <property type="match status" value="1"/>
</dbReference>
<keyword evidence="7 9" id="KW-0648">Protein biosynthesis</keyword>
<comment type="subcellular location">
    <subcellularLocation>
        <location evidence="9">Cytoplasm</location>
    </subcellularLocation>
</comment>
<dbReference type="SMART" id="SM00863">
    <property type="entry name" value="tRNA_SAD"/>
    <property type="match status" value="1"/>
</dbReference>
<dbReference type="InterPro" id="IPR002318">
    <property type="entry name" value="Ala-tRNA-lgiase_IIc"/>
</dbReference>
<dbReference type="PANTHER" id="PTHR11777:SF9">
    <property type="entry name" value="ALANINE--TRNA LIGASE, CYTOPLASMIC"/>
    <property type="match status" value="1"/>
</dbReference>
<feature type="binding site" evidence="9">
    <location>
        <position position="547"/>
    </location>
    <ligand>
        <name>Zn(2+)</name>
        <dbReference type="ChEBI" id="CHEBI:29105"/>
    </ligand>
</feature>
<comment type="cofactor">
    <cofactor evidence="9">
        <name>Zn(2+)</name>
        <dbReference type="ChEBI" id="CHEBI:29105"/>
    </cofactor>
    <text evidence="9">Binds 1 zinc ion per subunit.</text>
</comment>
<dbReference type="GO" id="GO:0005737">
    <property type="term" value="C:cytoplasm"/>
    <property type="evidence" value="ECO:0007669"/>
    <property type="project" value="UniProtKB-SubCell"/>
</dbReference>
<evidence type="ECO:0000256" key="1">
    <source>
        <dbReference type="ARBA" id="ARBA00008226"/>
    </source>
</evidence>
<dbReference type="InterPro" id="IPR018164">
    <property type="entry name" value="Ala-tRNA-synth_IIc_N"/>
</dbReference>
<dbReference type="FunFam" id="3.30.980.10:FF:000004">
    <property type="entry name" value="Alanine--tRNA ligase, cytoplasmic"/>
    <property type="match status" value="1"/>
</dbReference>
<evidence type="ECO:0000256" key="8">
    <source>
        <dbReference type="ARBA" id="ARBA00023146"/>
    </source>
</evidence>
<keyword evidence="9" id="KW-0963">Cytoplasm</keyword>
<evidence type="ECO:0000256" key="9">
    <source>
        <dbReference type="HAMAP-Rule" id="MF_00036"/>
    </source>
</evidence>
<evidence type="ECO:0000313" key="11">
    <source>
        <dbReference type="EMBL" id="OGE65889.1"/>
    </source>
</evidence>
<name>A0A1F5MKQ3_9BACT</name>
<dbReference type="PRINTS" id="PR00980">
    <property type="entry name" value="TRNASYNTHALA"/>
</dbReference>
<feature type="binding site" evidence="9">
    <location>
        <position position="449"/>
    </location>
    <ligand>
        <name>Zn(2+)</name>
        <dbReference type="ChEBI" id="CHEBI:29105"/>
    </ligand>
</feature>
<dbReference type="GO" id="GO:0005524">
    <property type="term" value="F:ATP binding"/>
    <property type="evidence" value="ECO:0007669"/>
    <property type="project" value="UniProtKB-UniRule"/>
</dbReference>
<sequence>MSSEDLRKKYIEFFKGKGHTQIPSASLVPENDPTTLFISAGMQPLVPYLLGALHPAGKRLVNFQKCVRTGDIDEVGDTFHHTFFEMLGNWSLGDYFKEDSIKWSYEFLTQELDIAPERIKVSVFAGNDEAVKDEESAQIWRSLGIPEDKIMYLGKEDNWWATGITGPCGPDTEIFVDGVEIWNNVFMAFNRKADGSLEELPRKNVDTGMGLERALAVLNGSDDNYQTDLFAPIIQKITEVTAKRYSEQTKWIRRIADHTKAATFIITEGVEPSNVGRGYVLRRLLRRSMRYLHKLGAGISTISQIAQTTIDKYSLIYPELSQNNPQILAILEKEQHKFTEPINDLEIYRQDLEVAFKNQIIKKIGSIPILLSPNVASGQYVFENYQTYGVPPDLAEEIVYELGLEFDKSGLEKALNEHQHKSRTASSGMFKGGLVHHSETTTKLHTATHLLQQALRLVLGEHVSQKGSNITEERLRFDLSHPEKLTNEQIKEVENLVNQKIIENIPVTVETMNKEEALNSGARAFFAEKYGDQVTVYTIGEFSQEICGGPHVKQTGEVGSFKITKEEAVSAGVRRIYATVS</sequence>
<dbReference type="Gene3D" id="3.30.980.10">
    <property type="entry name" value="Threonyl-trna Synthetase, Chain A, domain 2"/>
    <property type="match status" value="1"/>
</dbReference>
<keyword evidence="9" id="KW-0479">Metal-binding</keyword>
<evidence type="ECO:0000256" key="5">
    <source>
        <dbReference type="ARBA" id="ARBA00022840"/>
    </source>
</evidence>
<protein>
    <recommendedName>
        <fullName evidence="9">Alanine--tRNA ligase</fullName>
        <ecNumber evidence="9">6.1.1.7</ecNumber>
    </recommendedName>
    <alternativeName>
        <fullName evidence="9">Alanyl-tRNA synthetase</fullName>
        <shortName evidence="9">AlaRS</shortName>
    </alternativeName>
</protein>
<keyword evidence="5 9" id="KW-0067">ATP-binding</keyword>
<evidence type="ECO:0000259" key="10">
    <source>
        <dbReference type="PROSITE" id="PS50860"/>
    </source>
</evidence>
<dbReference type="PROSITE" id="PS50860">
    <property type="entry name" value="AA_TRNA_LIGASE_II_ALA"/>
    <property type="match status" value="1"/>
</dbReference>
<keyword evidence="2 9" id="KW-0820">tRNA-binding</keyword>
<comment type="domain">
    <text evidence="9">Consists of three domains; the N-terminal catalytic domain, the editing domain and the C-terminal C-Ala domain. The editing domain removes incorrectly charged amino acids, while the C-Ala domain, along with tRNA(Ala), serves as a bridge to cooperatively bring together the editing and aminoacylation centers thus stimulating deacylation of misacylated tRNAs.</text>
</comment>
<dbReference type="InterPro" id="IPR018162">
    <property type="entry name" value="Ala-tRNA-ligase_IIc_anticod-bd"/>
</dbReference>
<reference evidence="11 12" key="1">
    <citation type="journal article" date="2016" name="Nat. Commun.">
        <title>Thousands of microbial genomes shed light on interconnected biogeochemical processes in an aquifer system.</title>
        <authorList>
            <person name="Anantharaman K."/>
            <person name="Brown C.T."/>
            <person name="Hug L.A."/>
            <person name="Sharon I."/>
            <person name="Castelle C.J."/>
            <person name="Probst A.J."/>
            <person name="Thomas B.C."/>
            <person name="Singh A."/>
            <person name="Wilkins M.J."/>
            <person name="Karaoz U."/>
            <person name="Brodie E.L."/>
            <person name="Williams K.H."/>
            <person name="Hubbard S.S."/>
            <person name="Banfield J.F."/>
        </authorList>
    </citation>
    <scope>NUCLEOTIDE SEQUENCE [LARGE SCALE GENOMIC DNA]</scope>
</reference>
<feature type="domain" description="Alanyl-transfer RNA synthetases family profile" evidence="10">
    <location>
        <begin position="1"/>
        <end position="581"/>
    </location>
</feature>
<dbReference type="GO" id="GO:0004813">
    <property type="term" value="F:alanine-tRNA ligase activity"/>
    <property type="evidence" value="ECO:0007669"/>
    <property type="project" value="UniProtKB-UniRule"/>
</dbReference>
<dbReference type="InterPro" id="IPR050058">
    <property type="entry name" value="Ala-tRNA_ligase"/>
</dbReference>
<comment type="caution">
    <text evidence="11">The sequence shown here is derived from an EMBL/GenBank/DDBJ whole genome shotgun (WGS) entry which is preliminary data.</text>
</comment>
<dbReference type="Gene3D" id="3.30.930.10">
    <property type="entry name" value="Bira Bifunctional Protein, Domain 2"/>
    <property type="match status" value="1"/>
</dbReference>
<dbReference type="GO" id="GO:0006419">
    <property type="term" value="P:alanyl-tRNA aminoacylation"/>
    <property type="evidence" value="ECO:0007669"/>
    <property type="project" value="UniProtKB-UniRule"/>
</dbReference>
<dbReference type="GO" id="GO:0002161">
    <property type="term" value="F:aminoacyl-tRNA deacylase activity"/>
    <property type="evidence" value="ECO:0007669"/>
    <property type="project" value="TreeGrafter"/>
</dbReference>
<dbReference type="SUPFAM" id="SSF55681">
    <property type="entry name" value="Class II aaRS and biotin synthetases"/>
    <property type="match status" value="1"/>
</dbReference>
<feature type="binding site" evidence="9">
    <location>
        <position position="445"/>
    </location>
    <ligand>
        <name>Zn(2+)</name>
        <dbReference type="ChEBI" id="CHEBI:29105"/>
    </ligand>
</feature>
<organism evidence="11 12">
    <name type="scientific">Candidatus Daviesbacteria bacterium RIFCSPLOWO2_01_FULL_40_24</name>
    <dbReference type="NCBI Taxonomy" id="1797787"/>
    <lineage>
        <taxon>Bacteria</taxon>
        <taxon>Candidatus Daviesiibacteriota</taxon>
    </lineage>
</organism>
<comment type="similarity">
    <text evidence="1 9">Belongs to the class-II aminoacyl-tRNA synthetase family.</text>
</comment>
<dbReference type="InterPro" id="IPR045864">
    <property type="entry name" value="aa-tRNA-synth_II/BPL/LPL"/>
</dbReference>
<dbReference type="InterPro" id="IPR012947">
    <property type="entry name" value="tRNA_SAD"/>
</dbReference>
<dbReference type="InterPro" id="IPR023033">
    <property type="entry name" value="Ala_tRNA_ligase_euk/bac"/>
</dbReference>
<dbReference type="CDD" id="cd00673">
    <property type="entry name" value="AlaRS_core"/>
    <property type="match status" value="1"/>
</dbReference>
<dbReference type="Pfam" id="PF01411">
    <property type="entry name" value="tRNA-synt_2c"/>
    <property type="match status" value="1"/>
</dbReference>
<dbReference type="Proteomes" id="UP000178017">
    <property type="component" value="Unassembled WGS sequence"/>
</dbReference>
<dbReference type="Gene3D" id="3.30.54.20">
    <property type="match status" value="1"/>
</dbReference>
<proteinExistence type="inferred from homology"/>
<comment type="catalytic activity">
    <reaction evidence="9">
        <text>tRNA(Ala) + L-alanine + ATP = L-alanyl-tRNA(Ala) + AMP + diphosphate</text>
        <dbReference type="Rhea" id="RHEA:12540"/>
        <dbReference type="Rhea" id="RHEA-COMP:9657"/>
        <dbReference type="Rhea" id="RHEA-COMP:9923"/>
        <dbReference type="ChEBI" id="CHEBI:30616"/>
        <dbReference type="ChEBI" id="CHEBI:33019"/>
        <dbReference type="ChEBI" id="CHEBI:57972"/>
        <dbReference type="ChEBI" id="CHEBI:78442"/>
        <dbReference type="ChEBI" id="CHEBI:78497"/>
        <dbReference type="ChEBI" id="CHEBI:456215"/>
        <dbReference type="EC" id="6.1.1.7"/>
    </reaction>
</comment>
<dbReference type="NCBIfam" id="NF002436">
    <property type="entry name" value="PRK01584.1"/>
    <property type="match status" value="1"/>
</dbReference>
<dbReference type="SUPFAM" id="SSF101353">
    <property type="entry name" value="Putative anticodon-binding domain of alanyl-tRNA synthetase (AlaRS)"/>
    <property type="match status" value="1"/>
</dbReference>
<evidence type="ECO:0000256" key="4">
    <source>
        <dbReference type="ARBA" id="ARBA00022741"/>
    </source>
</evidence>
<evidence type="ECO:0000313" key="12">
    <source>
        <dbReference type="Proteomes" id="UP000178017"/>
    </source>
</evidence>
<dbReference type="SUPFAM" id="SSF55186">
    <property type="entry name" value="ThrRS/AlaRS common domain"/>
    <property type="match status" value="1"/>
</dbReference>
<gene>
    <name evidence="9" type="primary">alaS</name>
    <name evidence="11" type="ORF">A3B49_00255</name>
</gene>
<dbReference type="PANTHER" id="PTHR11777">
    <property type="entry name" value="ALANYL-TRNA SYNTHETASE"/>
    <property type="match status" value="1"/>
</dbReference>
<keyword evidence="4 9" id="KW-0547">Nucleotide-binding</keyword>
<dbReference type="InterPro" id="IPR018163">
    <property type="entry name" value="Thr/Ala-tRNA-synth_IIc_edit"/>
</dbReference>
<evidence type="ECO:0000256" key="2">
    <source>
        <dbReference type="ARBA" id="ARBA00022555"/>
    </source>
</evidence>
<keyword evidence="6 9" id="KW-0694">RNA-binding</keyword>
<dbReference type="EC" id="6.1.1.7" evidence="9"/>
<dbReference type="GO" id="GO:0008270">
    <property type="term" value="F:zinc ion binding"/>
    <property type="evidence" value="ECO:0007669"/>
    <property type="project" value="UniProtKB-UniRule"/>
</dbReference>
<feature type="binding site" evidence="9">
    <location>
        <position position="551"/>
    </location>
    <ligand>
        <name>Zn(2+)</name>
        <dbReference type="ChEBI" id="CHEBI:29105"/>
    </ligand>
</feature>
<dbReference type="InterPro" id="IPR018165">
    <property type="entry name" value="Ala-tRNA-synth_IIc_core"/>
</dbReference>
<accession>A0A1F5MKQ3</accession>
<evidence type="ECO:0000256" key="6">
    <source>
        <dbReference type="ARBA" id="ARBA00022884"/>
    </source>
</evidence>
<dbReference type="EMBL" id="MFDO01000001">
    <property type="protein sequence ID" value="OGE65889.1"/>
    <property type="molecule type" value="Genomic_DNA"/>
</dbReference>
<keyword evidence="3 9" id="KW-0436">Ligase</keyword>
<dbReference type="AlphaFoldDB" id="A0A1F5MKQ3"/>
<evidence type="ECO:0000256" key="3">
    <source>
        <dbReference type="ARBA" id="ARBA00022598"/>
    </source>
</evidence>
<dbReference type="GO" id="GO:0000049">
    <property type="term" value="F:tRNA binding"/>
    <property type="evidence" value="ECO:0007669"/>
    <property type="project" value="UniProtKB-KW"/>
</dbReference>
<dbReference type="HAMAP" id="MF_00036_B">
    <property type="entry name" value="Ala_tRNA_synth_B"/>
    <property type="match status" value="1"/>
</dbReference>
<keyword evidence="8 9" id="KW-0030">Aminoacyl-tRNA synthetase</keyword>
<comment type="function">
    <text evidence="9">Catalyzes the attachment of alanine to tRNA(Ala) in a two-step reaction: alanine is first activated by ATP to form Ala-AMP and then transferred to the acceptor end of tRNA(Ala). Also edits incorrectly charged Ser-tRNA(Ala) and Gly-tRNA(Ala) via its editing domain.</text>
</comment>
<evidence type="ECO:0000256" key="7">
    <source>
        <dbReference type="ARBA" id="ARBA00022917"/>
    </source>
</evidence>
<keyword evidence="9" id="KW-0862">Zinc</keyword>